<evidence type="ECO:0000256" key="5">
    <source>
        <dbReference type="SAM" id="MobiDB-lite"/>
    </source>
</evidence>
<dbReference type="PRINTS" id="PR01210">
    <property type="entry name" value="GGTRANSPTASE"/>
</dbReference>
<dbReference type="Proteomes" id="UP000264589">
    <property type="component" value="Unassembled WGS sequence"/>
</dbReference>
<dbReference type="SUPFAM" id="SSF56235">
    <property type="entry name" value="N-terminal nucleophile aminohydrolases (Ntn hydrolases)"/>
    <property type="match status" value="1"/>
</dbReference>
<keyword evidence="3" id="KW-0378">Hydrolase</keyword>
<dbReference type="InterPro" id="IPR051792">
    <property type="entry name" value="GGT_bact"/>
</dbReference>
<dbReference type="EMBL" id="QUQO01000001">
    <property type="protein sequence ID" value="RFB05967.1"/>
    <property type="molecule type" value="Genomic_DNA"/>
</dbReference>
<evidence type="ECO:0000256" key="2">
    <source>
        <dbReference type="ARBA" id="ARBA00022679"/>
    </source>
</evidence>
<gene>
    <name evidence="6" type="ORF">DX908_12250</name>
</gene>
<comment type="caution">
    <text evidence="6">The sequence shown here is derived from an EMBL/GenBank/DDBJ whole genome shotgun (WGS) entry which is preliminary data.</text>
</comment>
<feature type="compositionally biased region" description="Low complexity" evidence="5">
    <location>
        <begin position="26"/>
        <end position="37"/>
    </location>
</feature>
<keyword evidence="2 6" id="KW-0808">Transferase</keyword>
<feature type="region of interest" description="Disordered" evidence="5">
    <location>
        <begin position="21"/>
        <end position="53"/>
    </location>
</feature>
<dbReference type="OrthoDB" id="9781342at2"/>
<dbReference type="Gene3D" id="1.10.246.130">
    <property type="match status" value="1"/>
</dbReference>
<comment type="similarity">
    <text evidence="1">Belongs to the gamma-glutamyltransferase family.</text>
</comment>
<sequence>MKNIILPACLALAVAACGGGEKTPEAGDAADPPAAAPIGSDEGQPEANETDATHKWAVSSAHPLATEAGARILREGGTAVDAAIAVQAVLGLVEPQSSGLGGGAFMLYYDAQSGAVTAYDGRETAPFTASRELFLNDDGSRMSYRVALGSGRAVGVPGVVAMMDMAHREHGRLEWSELYADAYRLASEGFEVSPRMAKVLKDSASFLAADEMAHSLYFSEDGSTLAEGAVFKNAPYAETVRTIADNGAGAFYSGDIAQGIVDAVATRAGQPLIALDDIFEYEPVAREAVCGDFKGYEICTMAPPSSALAMLQTLGMMEAKGLPETPGPELWMMYGEAGRLAYADRADYLGDPTAMGTPEITSEEVAEALIEPAYLRERSALIGTFSAAEVSAGEPFGGKLNEDRQADASDEVPGTTHFSTMDRYGNIVSMTGTVESAFGSKFMSGGMFLNNELTDFSFEPVQDGMVVVNAVGPGKRPRSSMTPTIVLDKDGKPVAAIGSAGGANIIGHVTKTLLLALGYDMPWQDAISHYHVTTRVGFVFVEDTAPAETVAAMEDYGLTVNVREISSSLHGFRLDHGKVECGADPRREGVCLTGK</sequence>
<dbReference type="PROSITE" id="PS51257">
    <property type="entry name" value="PROKAR_LIPOPROTEIN"/>
    <property type="match status" value="1"/>
</dbReference>
<evidence type="ECO:0000313" key="6">
    <source>
        <dbReference type="EMBL" id="RFB05967.1"/>
    </source>
</evidence>
<dbReference type="PANTHER" id="PTHR43199">
    <property type="entry name" value="GLUTATHIONE HYDROLASE"/>
    <property type="match status" value="1"/>
</dbReference>
<accession>A0A371RKJ6</accession>
<evidence type="ECO:0000256" key="4">
    <source>
        <dbReference type="ARBA" id="ARBA00023145"/>
    </source>
</evidence>
<dbReference type="InterPro" id="IPR029055">
    <property type="entry name" value="Ntn_hydrolases_N"/>
</dbReference>
<evidence type="ECO:0000256" key="3">
    <source>
        <dbReference type="ARBA" id="ARBA00022801"/>
    </source>
</evidence>
<evidence type="ECO:0000256" key="1">
    <source>
        <dbReference type="ARBA" id="ARBA00009381"/>
    </source>
</evidence>
<keyword evidence="7" id="KW-1185">Reference proteome</keyword>
<dbReference type="PANTHER" id="PTHR43199:SF1">
    <property type="entry name" value="GLUTATHIONE HYDROLASE PROENZYME"/>
    <property type="match status" value="1"/>
</dbReference>
<dbReference type="InParanoid" id="A0A371RKJ6"/>
<dbReference type="RefSeq" id="WP_116392599.1">
    <property type="nucleotide sequence ID" value="NZ_QUQO01000001.1"/>
</dbReference>
<dbReference type="GO" id="GO:0016787">
    <property type="term" value="F:hydrolase activity"/>
    <property type="evidence" value="ECO:0007669"/>
    <property type="project" value="UniProtKB-KW"/>
</dbReference>
<protein>
    <submittedName>
        <fullName evidence="6">Gamma-glutamyltransferase family protein</fullName>
    </submittedName>
</protein>
<proteinExistence type="inferred from homology"/>
<dbReference type="GO" id="GO:0016740">
    <property type="term" value="F:transferase activity"/>
    <property type="evidence" value="ECO:0007669"/>
    <property type="project" value="UniProtKB-KW"/>
</dbReference>
<name>A0A371RKJ6_9PROT</name>
<organism evidence="6 7">
    <name type="scientific">Parvularcula marina</name>
    <dbReference type="NCBI Taxonomy" id="2292771"/>
    <lineage>
        <taxon>Bacteria</taxon>
        <taxon>Pseudomonadati</taxon>
        <taxon>Pseudomonadota</taxon>
        <taxon>Alphaproteobacteria</taxon>
        <taxon>Parvularculales</taxon>
        <taxon>Parvularculaceae</taxon>
        <taxon>Parvularcula</taxon>
    </lineage>
</organism>
<reference evidence="6 7" key="1">
    <citation type="submission" date="2018-08" db="EMBL/GenBank/DDBJ databases">
        <title>Parvularcula sp. SM1705, isolated from surface water of the South Sea China.</title>
        <authorList>
            <person name="Sun L."/>
        </authorList>
    </citation>
    <scope>NUCLEOTIDE SEQUENCE [LARGE SCALE GENOMIC DNA]</scope>
    <source>
        <strain evidence="6 7">SM1705</strain>
    </source>
</reference>
<dbReference type="InterPro" id="IPR043138">
    <property type="entry name" value="GGT_lsub"/>
</dbReference>
<dbReference type="AlphaFoldDB" id="A0A371RKJ6"/>
<dbReference type="InterPro" id="IPR043137">
    <property type="entry name" value="GGT_ssub_C"/>
</dbReference>
<dbReference type="Pfam" id="PF01019">
    <property type="entry name" value="G_glu_transpept"/>
    <property type="match status" value="1"/>
</dbReference>
<dbReference type="Gene3D" id="3.60.20.40">
    <property type="match status" value="1"/>
</dbReference>
<keyword evidence="4" id="KW-0865">Zymogen</keyword>
<evidence type="ECO:0000313" key="7">
    <source>
        <dbReference type="Proteomes" id="UP000264589"/>
    </source>
</evidence>
<dbReference type="FunCoup" id="A0A371RKJ6">
    <property type="interactions" value="266"/>
</dbReference>